<proteinExistence type="predicted"/>
<dbReference type="EMBL" id="CP073041">
    <property type="protein sequence ID" value="UXE61318.1"/>
    <property type="molecule type" value="Genomic_DNA"/>
</dbReference>
<keyword evidence="1" id="KW-0175">Coiled coil</keyword>
<dbReference type="KEGG" id="wna:KA717_39180"/>
<sequence length="534" mass="62130">MLYLAEVKKQTRNFLGGLKTELKLLACQHSDQTWSALPNEELLTSESLESVNEGTLWMLQLVNRQLQGTPETAAPELVRQLQKLSRLSEKLKDQQEEIDQWKQSLTYQSQELARREMELDTREAEAEDKEAELQQLGRQKQEIDLAWNRLEYERQQLLDLQNRFGYLLNLAPSHSEQLQILLNRLAGQPEAAASLNESLQTALNAAQAQQEVFNRYWQDLSKYRQQAAQQGQSLGQKREIILLCRQELERTQIALEKAKIQFAVEQNVLSNHQTTLRRLNIQLQMTEDLQTRLYRLASGGMDSSSEHRIDLGSLEKMPLGQLEESLQHLQSDLDKLVHFVNDQEEELTLQCQAVEELQIQLTQVNDYERIAIEEEMNEEQERKRMLDETLVGQRRNLKERQDVLVQHLRVLRRRQGIVGFDANLPTINLDPVINHLEGVKRKANEERNKLEADIHNLQQSLQQIQEMVHHLDVEQADKKKNLAQEEEDWQGFQREVIQLQTKVSLYEAALQPLQDQLDCLRPQVESLADLLLTT</sequence>
<protein>
    <submittedName>
        <fullName evidence="2">Pilus motility taxis protein HmpF</fullName>
    </submittedName>
</protein>
<dbReference type="AlphaFoldDB" id="A0A977PWL0"/>
<accession>A0A977PWL0</accession>
<dbReference type="InterPro" id="IPR047813">
    <property type="entry name" value="HmpF"/>
</dbReference>
<dbReference type="Proteomes" id="UP001065613">
    <property type="component" value="Chromosome"/>
</dbReference>
<evidence type="ECO:0000313" key="2">
    <source>
        <dbReference type="EMBL" id="UXE61318.1"/>
    </source>
</evidence>
<evidence type="ECO:0000256" key="1">
    <source>
        <dbReference type="SAM" id="Coils"/>
    </source>
</evidence>
<organism evidence="2">
    <name type="scientific">Woronichinia naegeliana WA131</name>
    <dbReference type="NCBI Taxonomy" id="2824559"/>
    <lineage>
        <taxon>Bacteria</taxon>
        <taxon>Bacillati</taxon>
        <taxon>Cyanobacteriota</taxon>
        <taxon>Cyanophyceae</taxon>
        <taxon>Synechococcales</taxon>
        <taxon>Coelosphaeriaceae</taxon>
        <taxon>Woronichinia</taxon>
    </lineage>
</organism>
<feature type="coiled-coil region" evidence="1">
    <location>
        <begin position="433"/>
        <end position="474"/>
    </location>
</feature>
<name>A0A977PWL0_9CYAN</name>
<reference evidence="2" key="1">
    <citation type="submission" date="2021-04" db="EMBL/GenBank/DDBJ databases">
        <title>Genome sequence of Woronichinia naegeliana from Washington state freshwater lake bloom.</title>
        <authorList>
            <person name="Dreher T.W."/>
        </authorList>
    </citation>
    <scope>NUCLEOTIDE SEQUENCE</scope>
    <source>
        <strain evidence="2">WA131</strain>
    </source>
</reference>
<dbReference type="NCBIfam" id="NF038350">
    <property type="entry name" value="taxis_HmpF"/>
    <property type="match status" value="1"/>
</dbReference>
<feature type="coiled-coil region" evidence="1">
    <location>
        <begin position="74"/>
        <end position="146"/>
    </location>
</feature>
<gene>
    <name evidence="2" type="primary">hmpF</name>
    <name evidence="2" type="ORF">KA717_39180</name>
</gene>
<feature type="coiled-coil region" evidence="1">
    <location>
        <begin position="340"/>
        <end position="389"/>
    </location>
</feature>